<dbReference type="Gene3D" id="1.10.10.10">
    <property type="entry name" value="Winged helix-like DNA-binding domain superfamily/Winged helix DNA-binding domain"/>
    <property type="match status" value="1"/>
</dbReference>
<evidence type="ECO:0000313" key="3">
    <source>
        <dbReference type="Proteomes" id="UP001597641"/>
    </source>
</evidence>
<gene>
    <name evidence="2" type="ORF">ACFS7Z_27250</name>
</gene>
<organism evidence="2 3">
    <name type="scientific">Pontibacter toksunensis</name>
    <dbReference type="NCBI Taxonomy" id="1332631"/>
    <lineage>
        <taxon>Bacteria</taxon>
        <taxon>Pseudomonadati</taxon>
        <taxon>Bacteroidota</taxon>
        <taxon>Cytophagia</taxon>
        <taxon>Cytophagales</taxon>
        <taxon>Hymenobacteraceae</taxon>
        <taxon>Pontibacter</taxon>
    </lineage>
</organism>
<dbReference type="RefSeq" id="WP_377492706.1">
    <property type="nucleotide sequence ID" value="NZ_JBHUOX010000108.1"/>
</dbReference>
<proteinExistence type="predicted"/>
<name>A0ABW6C4M5_9BACT</name>
<dbReference type="InterPro" id="IPR013196">
    <property type="entry name" value="HTH_11"/>
</dbReference>
<dbReference type="InterPro" id="IPR036390">
    <property type="entry name" value="WH_DNA-bd_sf"/>
</dbReference>
<evidence type="ECO:0000313" key="2">
    <source>
        <dbReference type="EMBL" id="MFD3004078.1"/>
    </source>
</evidence>
<dbReference type="EMBL" id="JBHUOX010000108">
    <property type="protein sequence ID" value="MFD3004078.1"/>
    <property type="molecule type" value="Genomic_DNA"/>
</dbReference>
<comment type="caution">
    <text evidence="2">The sequence shown here is derived from an EMBL/GenBank/DDBJ whole genome shotgun (WGS) entry which is preliminary data.</text>
</comment>
<dbReference type="Proteomes" id="UP001597641">
    <property type="component" value="Unassembled WGS sequence"/>
</dbReference>
<reference evidence="3" key="1">
    <citation type="journal article" date="2019" name="Int. J. Syst. Evol. Microbiol.">
        <title>The Global Catalogue of Microorganisms (GCM) 10K type strain sequencing project: providing services to taxonomists for standard genome sequencing and annotation.</title>
        <authorList>
            <consortium name="The Broad Institute Genomics Platform"/>
            <consortium name="The Broad Institute Genome Sequencing Center for Infectious Disease"/>
            <person name="Wu L."/>
            <person name="Ma J."/>
        </authorList>
    </citation>
    <scope>NUCLEOTIDE SEQUENCE [LARGE SCALE GENOMIC DNA]</scope>
    <source>
        <strain evidence="3">KCTC 23984</strain>
    </source>
</reference>
<evidence type="ECO:0000259" key="1">
    <source>
        <dbReference type="Pfam" id="PF08279"/>
    </source>
</evidence>
<sequence length="60" mass="6892">MSENILWLIKDNPEISAEELAYIVNRSSRTIERAIAKLKKEGRIKRIGPDKGGHWDVIEC</sequence>
<feature type="non-terminal residue" evidence="2">
    <location>
        <position position="60"/>
    </location>
</feature>
<accession>A0ABW6C4M5</accession>
<feature type="domain" description="Helix-turn-helix type 11" evidence="1">
    <location>
        <begin position="4"/>
        <end position="43"/>
    </location>
</feature>
<dbReference type="SUPFAM" id="SSF46785">
    <property type="entry name" value="Winged helix' DNA-binding domain"/>
    <property type="match status" value="1"/>
</dbReference>
<dbReference type="Pfam" id="PF08279">
    <property type="entry name" value="HTH_11"/>
    <property type="match status" value="1"/>
</dbReference>
<keyword evidence="3" id="KW-1185">Reference proteome</keyword>
<dbReference type="InterPro" id="IPR036388">
    <property type="entry name" value="WH-like_DNA-bd_sf"/>
</dbReference>
<protein>
    <submittedName>
        <fullName evidence="2">Winged helix-turn-helix domain-containing protein</fullName>
    </submittedName>
</protein>